<sequence length="119" mass="13921">MNPLILRNWPQKAHQAPRRQQRSMEATWTMKNDNGGSCHLINVKPQQGLRRRLWRCRVPGLMSLEQRGFKWARIDNVTHLSHTMMPPFPKEVLAGGYPFLGDTGDDIELCRRHYSDLTR</sequence>
<protein>
    <submittedName>
        <fullName evidence="1">Uncharacterized protein</fullName>
    </submittedName>
</protein>
<evidence type="ECO:0000313" key="1">
    <source>
        <dbReference type="EMBL" id="KAK5621663.1"/>
    </source>
</evidence>
<gene>
    <name evidence="1" type="ORF">CRENBAI_022048</name>
</gene>
<keyword evidence="2" id="KW-1185">Reference proteome</keyword>
<proteinExistence type="predicted"/>
<evidence type="ECO:0000313" key="2">
    <source>
        <dbReference type="Proteomes" id="UP001311232"/>
    </source>
</evidence>
<comment type="caution">
    <text evidence="1">The sequence shown here is derived from an EMBL/GenBank/DDBJ whole genome shotgun (WGS) entry which is preliminary data.</text>
</comment>
<dbReference type="EMBL" id="JAHHUM010000296">
    <property type="protein sequence ID" value="KAK5621663.1"/>
    <property type="molecule type" value="Genomic_DNA"/>
</dbReference>
<reference evidence="1 2" key="1">
    <citation type="submission" date="2021-06" db="EMBL/GenBank/DDBJ databases">
        <authorList>
            <person name="Palmer J.M."/>
        </authorList>
    </citation>
    <scope>NUCLEOTIDE SEQUENCE [LARGE SCALE GENOMIC DNA]</scope>
    <source>
        <strain evidence="1 2">MEX-2019</strain>
        <tissue evidence="1">Muscle</tissue>
    </source>
</reference>
<name>A0AAV9SKD3_9TELE</name>
<dbReference type="AlphaFoldDB" id="A0AAV9SKD3"/>
<organism evidence="1 2">
    <name type="scientific">Crenichthys baileyi</name>
    <name type="common">White River springfish</name>
    <dbReference type="NCBI Taxonomy" id="28760"/>
    <lineage>
        <taxon>Eukaryota</taxon>
        <taxon>Metazoa</taxon>
        <taxon>Chordata</taxon>
        <taxon>Craniata</taxon>
        <taxon>Vertebrata</taxon>
        <taxon>Euteleostomi</taxon>
        <taxon>Actinopterygii</taxon>
        <taxon>Neopterygii</taxon>
        <taxon>Teleostei</taxon>
        <taxon>Neoteleostei</taxon>
        <taxon>Acanthomorphata</taxon>
        <taxon>Ovalentaria</taxon>
        <taxon>Atherinomorphae</taxon>
        <taxon>Cyprinodontiformes</taxon>
        <taxon>Goodeidae</taxon>
        <taxon>Crenichthys</taxon>
    </lineage>
</organism>
<accession>A0AAV9SKD3</accession>
<dbReference type="Proteomes" id="UP001311232">
    <property type="component" value="Unassembled WGS sequence"/>
</dbReference>